<evidence type="ECO:0000313" key="1">
    <source>
        <dbReference type="EMBL" id="KGO89552.1"/>
    </source>
</evidence>
<dbReference type="AlphaFoldDB" id="A0A0A2MA51"/>
<dbReference type="Proteomes" id="UP000030121">
    <property type="component" value="Unassembled WGS sequence"/>
</dbReference>
<dbReference type="EMBL" id="JRLW01000008">
    <property type="protein sequence ID" value="KGO89552.1"/>
    <property type="molecule type" value="Genomic_DNA"/>
</dbReference>
<dbReference type="RefSeq" id="WP_026979350.1">
    <property type="nucleotide sequence ID" value="NZ_AUCZ01000003.1"/>
</dbReference>
<dbReference type="STRING" id="1121899.GCA_000430025_00563"/>
<dbReference type="eggNOG" id="ENOG502ZU8Y">
    <property type="taxonomic scope" value="Bacteria"/>
</dbReference>
<dbReference type="OrthoDB" id="1189337at2"/>
<keyword evidence="2" id="KW-1185">Reference proteome</keyword>
<proteinExistence type="predicted"/>
<gene>
    <name evidence="1" type="ORF">Q764_07215</name>
</gene>
<accession>A0A0A2MA51</accession>
<protein>
    <submittedName>
        <fullName evidence="1">Uncharacterized protein</fullName>
    </submittedName>
</protein>
<evidence type="ECO:0000313" key="2">
    <source>
        <dbReference type="Proteomes" id="UP000030121"/>
    </source>
</evidence>
<reference evidence="1 2" key="1">
    <citation type="submission" date="2013-09" db="EMBL/GenBank/DDBJ databases">
        <authorList>
            <person name="Zeng Z."/>
            <person name="Chen C."/>
        </authorList>
    </citation>
    <scope>NUCLEOTIDE SEQUENCE [LARGE SCALE GENOMIC DNA]</scope>
    <source>
        <strain evidence="1 2">GH29-5</strain>
    </source>
</reference>
<comment type="caution">
    <text evidence="1">The sequence shown here is derived from an EMBL/GenBank/DDBJ whole genome shotgun (WGS) entry which is preliminary data.</text>
</comment>
<sequence>MNNLPFFTIVMAFLMGITGKLSAQLQADIKSGTITLDDQTLELKKEIGGGGEISLLLASDNRIDGLCTFDKNTLQSGRAFIFDNISLGYATDAASGKVTQLSYNTAAPKELQNATLVITQIGREVLRLPVRDICNIETGNNISDEYRQLKSLRYLLDDQTIQIKLIFPDGVTLDGAAKHYVYLRLNGLQTTKKAA</sequence>
<organism evidence="1 2">
    <name type="scientific">Flavobacterium suncheonense GH29-5 = DSM 17707</name>
    <dbReference type="NCBI Taxonomy" id="1121899"/>
    <lineage>
        <taxon>Bacteria</taxon>
        <taxon>Pseudomonadati</taxon>
        <taxon>Bacteroidota</taxon>
        <taxon>Flavobacteriia</taxon>
        <taxon>Flavobacteriales</taxon>
        <taxon>Flavobacteriaceae</taxon>
        <taxon>Flavobacterium</taxon>
    </lineage>
</organism>
<name>A0A0A2MA51_9FLAO</name>